<dbReference type="PROSITE" id="PS01229">
    <property type="entry name" value="COF_2"/>
    <property type="match status" value="1"/>
</dbReference>
<feature type="transmembrane region" description="Helical" evidence="10">
    <location>
        <begin position="148"/>
        <end position="170"/>
    </location>
</feature>
<keyword evidence="5 10" id="KW-0547">Nucleotide-binding</keyword>
<protein>
    <submittedName>
        <fullName evidence="12">Copper-translocating P-type ATPase</fullName>
    </submittedName>
</protein>
<dbReference type="NCBIfam" id="TIGR01525">
    <property type="entry name" value="ATPase-IB_hvy"/>
    <property type="match status" value="1"/>
</dbReference>
<dbReference type="Gene3D" id="3.30.70.100">
    <property type="match status" value="1"/>
</dbReference>
<dbReference type="EMBL" id="PVWO01000083">
    <property type="protein sequence ID" value="PSB57288.1"/>
    <property type="molecule type" value="Genomic_DNA"/>
</dbReference>
<dbReference type="SFLD" id="SFLDF00027">
    <property type="entry name" value="p-type_atpase"/>
    <property type="match status" value="1"/>
</dbReference>
<evidence type="ECO:0000256" key="8">
    <source>
        <dbReference type="ARBA" id="ARBA00022989"/>
    </source>
</evidence>
<organism evidence="12 13">
    <name type="scientific">Chamaesiphon polymorphus CCALA 037</name>
    <dbReference type="NCBI Taxonomy" id="2107692"/>
    <lineage>
        <taxon>Bacteria</taxon>
        <taxon>Bacillati</taxon>
        <taxon>Cyanobacteriota</taxon>
        <taxon>Cyanophyceae</taxon>
        <taxon>Gomontiellales</taxon>
        <taxon>Chamaesiphonaceae</taxon>
        <taxon>Chamaesiphon</taxon>
    </lineage>
</organism>
<dbReference type="GO" id="GO:0005507">
    <property type="term" value="F:copper ion binding"/>
    <property type="evidence" value="ECO:0007669"/>
    <property type="project" value="TreeGrafter"/>
</dbReference>
<dbReference type="NCBIfam" id="TIGR01511">
    <property type="entry name" value="ATPase-IB1_Cu"/>
    <property type="match status" value="1"/>
</dbReference>
<evidence type="ECO:0000313" key="13">
    <source>
        <dbReference type="Proteomes" id="UP000238937"/>
    </source>
</evidence>
<dbReference type="InterPro" id="IPR027256">
    <property type="entry name" value="P-typ_ATPase_IB"/>
</dbReference>
<gene>
    <name evidence="12" type="ORF">C7B77_08970</name>
</gene>
<dbReference type="InterPro" id="IPR023214">
    <property type="entry name" value="HAD_sf"/>
</dbReference>
<dbReference type="Gene3D" id="2.70.150.10">
    <property type="entry name" value="Calcium-transporting ATPase, cytoplasmic transduction domain A"/>
    <property type="match status" value="1"/>
</dbReference>
<dbReference type="AlphaFoldDB" id="A0A2T1GHU4"/>
<dbReference type="InterPro" id="IPR006121">
    <property type="entry name" value="HMA_dom"/>
</dbReference>
<dbReference type="InterPro" id="IPR018303">
    <property type="entry name" value="ATPase_P-typ_P_site"/>
</dbReference>
<keyword evidence="8 10" id="KW-1133">Transmembrane helix</keyword>
<keyword evidence="6 10" id="KW-0067">ATP-binding</keyword>
<dbReference type="SFLD" id="SFLDG00002">
    <property type="entry name" value="C1.7:_P-type_atpase_like"/>
    <property type="match status" value="1"/>
</dbReference>
<keyword evidence="3 10" id="KW-0812">Transmembrane</keyword>
<sequence>MLESTSTPDTITETPTTTIVLDVAGMKCSGCVSAVEKHLLNHAGVESACVNLLTGVAAISTAATTVTASELAAKLTASGFPAQPRTVAESTDRAIRLQQRQDKYAQESKQLLWQLITAGVLLVLSAVGHFTQPTTHLHHGSAVLSNFWWHWGLATLAIAFPGRSILVDGWRSLWHGNPNMNTLVGLGVITSYTASVVALLLPSLGWECFFEEPVMIIGFITLGRTLEQQAKHRAATAFDRLLSLQPTFARLVSANPDRPQSIEIPVEQVKVGEYLRVLPGEKIPADGAIRWGQTTIDESLITGESIPLVKQAGDLVIAGTVNQSGAISIEVTRTGDDTTLSQIIALVEAAQTRKAPVQKLADTVAGYFTYGVLAIAILTGLFWYFIGIHNPNLMPPVSTLAPLKAAISVMVVACPCALGLATPTAILVGTGIGAEAGLLIKGGDVLEAVQQLDTVVFDKTGTLTLGKPQVTDIFTTDAISETELLRLAAAAESVTNHPLAVAIQQEAARRKLILPNVLEAHTEAGLGVAARLLTDGLEVQAIVGNQPWLTARGIEIGVDLQAVADKLTLTGKTVMYVAIAPATELKLTNPTIGLIGVTDRLRSDAIETVKQLQELGLRVVLLTGDRKPVAELIAAELGITDIYSEVLPQDKARIVKSLQTRSTEGKQIESSQSPIPNRVAMVGDGINDAPALAQADLGIALNAGTDVAIDVADIILMRDRLLDVVYAIELSQATLTKIRQNLFWAAIYNLIGIPSAAGVLYWFGWSTMLSPSVAGALMALSSVSVVTNSLLLKLNQRRVSDKSC</sequence>
<keyword evidence="9 10" id="KW-0472">Membrane</keyword>
<dbReference type="NCBIfam" id="TIGR01494">
    <property type="entry name" value="ATPase_P-type"/>
    <property type="match status" value="2"/>
</dbReference>
<dbReference type="GO" id="GO:0005886">
    <property type="term" value="C:plasma membrane"/>
    <property type="evidence" value="ECO:0007669"/>
    <property type="project" value="UniProtKB-SubCell"/>
</dbReference>
<dbReference type="PRINTS" id="PR00119">
    <property type="entry name" value="CATATPASE"/>
</dbReference>
<dbReference type="GO" id="GO:0005524">
    <property type="term" value="F:ATP binding"/>
    <property type="evidence" value="ECO:0007669"/>
    <property type="project" value="UniProtKB-UniRule"/>
</dbReference>
<evidence type="ECO:0000256" key="7">
    <source>
        <dbReference type="ARBA" id="ARBA00022967"/>
    </source>
</evidence>
<dbReference type="PROSITE" id="PS50846">
    <property type="entry name" value="HMA_2"/>
    <property type="match status" value="1"/>
</dbReference>
<dbReference type="InterPro" id="IPR023298">
    <property type="entry name" value="ATPase_P-typ_TM_dom_sf"/>
</dbReference>
<feature type="transmembrane region" description="Helical" evidence="10">
    <location>
        <begin position="769"/>
        <end position="792"/>
    </location>
</feature>
<keyword evidence="10" id="KW-1003">Cell membrane</keyword>
<evidence type="ECO:0000256" key="6">
    <source>
        <dbReference type="ARBA" id="ARBA00022840"/>
    </source>
</evidence>
<dbReference type="PANTHER" id="PTHR43520">
    <property type="entry name" value="ATP7, ISOFORM B"/>
    <property type="match status" value="1"/>
</dbReference>
<name>A0A2T1GHU4_9CYAN</name>
<dbReference type="GO" id="GO:0043682">
    <property type="term" value="F:P-type divalent copper transporter activity"/>
    <property type="evidence" value="ECO:0007669"/>
    <property type="project" value="TreeGrafter"/>
</dbReference>
<dbReference type="SFLD" id="SFLDS00003">
    <property type="entry name" value="Haloacid_Dehalogenase"/>
    <property type="match status" value="1"/>
</dbReference>
<dbReference type="InterPro" id="IPR001757">
    <property type="entry name" value="P_typ_ATPase"/>
</dbReference>
<evidence type="ECO:0000256" key="10">
    <source>
        <dbReference type="RuleBase" id="RU362081"/>
    </source>
</evidence>
<reference evidence="12 13" key="1">
    <citation type="submission" date="2018-03" db="EMBL/GenBank/DDBJ databases">
        <title>The ancient ancestry and fast evolution of plastids.</title>
        <authorList>
            <person name="Moore K.R."/>
            <person name="Magnabosco C."/>
            <person name="Momper L."/>
            <person name="Gold D.A."/>
            <person name="Bosak T."/>
            <person name="Fournier G.P."/>
        </authorList>
    </citation>
    <scope>NUCLEOTIDE SEQUENCE [LARGE SCALE GENOMIC DNA]</scope>
    <source>
        <strain evidence="12 13">CCALA 037</strain>
    </source>
</reference>
<dbReference type="InterPro" id="IPR044492">
    <property type="entry name" value="P_typ_ATPase_HD_dom"/>
</dbReference>
<evidence type="ECO:0000256" key="5">
    <source>
        <dbReference type="ARBA" id="ARBA00022741"/>
    </source>
</evidence>
<feature type="transmembrane region" description="Helical" evidence="10">
    <location>
        <begin position="111"/>
        <end position="128"/>
    </location>
</feature>
<keyword evidence="4 10" id="KW-0479">Metal-binding</keyword>
<keyword evidence="7" id="KW-1278">Translocase</keyword>
<evidence type="ECO:0000256" key="3">
    <source>
        <dbReference type="ARBA" id="ARBA00022692"/>
    </source>
</evidence>
<dbReference type="SUPFAM" id="SSF81653">
    <property type="entry name" value="Calcium ATPase, transduction domain A"/>
    <property type="match status" value="1"/>
</dbReference>
<dbReference type="PROSITE" id="PS01047">
    <property type="entry name" value="HMA_1"/>
    <property type="match status" value="1"/>
</dbReference>
<dbReference type="InterPro" id="IPR036412">
    <property type="entry name" value="HAD-like_sf"/>
</dbReference>
<dbReference type="SUPFAM" id="SSF56784">
    <property type="entry name" value="HAD-like"/>
    <property type="match status" value="1"/>
</dbReference>
<feature type="transmembrane region" description="Helical" evidence="10">
    <location>
        <begin position="209"/>
        <end position="226"/>
    </location>
</feature>
<evidence type="ECO:0000259" key="11">
    <source>
        <dbReference type="PROSITE" id="PS50846"/>
    </source>
</evidence>
<dbReference type="Pfam" id="PF00403">
    <property type="entry name" value="HMA"/>
    <property type="match status" value="1"/>
</dbReference>
<dbReference type="CDD" id="cd02094">
    <property type="entry name" value="P-type_ATPase_Cu-like"/>
    <property type="match status" value="1"/>
</dbReference>
<keyword evidence="13" id="KW-1185">Reference proteome</keyword>
<feature type="transmembrane region" description="Helical" evidence="10">
    <location>
        <begin position="406"/>
        <end position="428"/>
    </location>
</feature>
<evidence type="ECO:0000256" key="4">
    <source>
        <dbReference type="ARBA" id="ARBA00022723"/>
    </source>
</evidence>
<dbReference type="Pfam" id="PF00122">
    <property type="entry name" value="E1-E2_ATPase"/>
    <property type="match status" value="1"/>
</dbReference>
<dbReference type="FunFam" id="2.70.150.10:FF:000002">
    <property type="entry name" value="Copper-transporting ATPase 1, putative"/>
    <property type="match status" value="1"/>
</dbReference>
<dbReference type="SUPFAM" id="SSF81665">
    <property type="entry name" value="Calcium ATPase, transmembrane domain M"/>
    <property type="match status" value="1"/>
</dbReference>
<evidence type="ECO:0000313" key="12">
    <source>
        <dbReference type="EMBL" id="PSB57288.1"/>
    </source>
</evidence>
<dbReference type="GO" id="GO:0016887">
    <property type="term" value="F:ATP hydrolysis activity"/>
    <property type="evidence" value="ECO:0007669"/>
    <property type="project" value="InterPro"/>
</dbReference>
<dbReference type="PANTHER" id="PTHR43520:SF8">
    <property type="entry name" value="P-TYPE CU(+) TRANSPORTER"/>
    <property type="match status" value="1"/>
</dbReference>
<comment type="caution">
    <text evidence="12">The sequence shown here is derived from an EMBL/GenBank/DDBJ whole genome shotgun (WGS) entry which is preliminary data.</text>
</comment>
<feature type="transmembrane region" description="Helical" evidence="10">
    <location>
        <begin position="364"/>
        <end position="386"/>
    </location>
</feature>
<dbReference type="Gene3D" id="3.40.50.1000">
    <property type="entry name" value="HAD superfamily/HAD-like"/>
    <property type="match status" value="1"/>
</dbReference>
<dbReference type="InterPro" id="IPR023299">
    <property type="entry name" value="ATPase_P-typ_cyto_dom_N"/>
</dbReference>
<dbReference type="Proteomes" id="UP000238937">
    <property type="component" value="Unassembled WGS sequence"/>
</dbReference>
<dbReference type="SUPFAM" id="SSF81660">
    <property type="entry name" value="Metal cation-transporting ATPase, ATP-binding domain N"/>
    <property type="match status" value="1"/>
</dbReference>
<dbReference type="SUPFAM" id="SSF55008">
    <property type="entry name" value="HMA, heavy metal-associated domain"/>
    <property type="match status" value="1"/>
</dbReference>
<feature type="transmembrane region" description="Helical" evidence="10">
    <location>
        <begin position="182"/>
        <end position="203"/>
    </location>
</feature>
<comment type="subcellular location">
    <subcellularLocation>
        <location evidence="1">Cell membrane</location>
        <topology evidence="1">Multi-pass membrane protein</topology>
    </subcellularLocation>
</comment>
<proteinExistence type="inferred from homology"/>
<dbReference type="InterPro" id="IPR017969">
    <property type="entry name" value="Heavy-metal-associated_CS"/>
</dbReference>
<feature type="domain" description="HMA" evidence="11">
    <location>
        <begin position="17"/>
        <end position="83"/>
    </location>
</feature>
<dbReference type="InterPro" id="IPR008250">
    <property type="entry name" value="ATPase_P-typ_transduc_dom_A_sf"/>
</dbReference>
<feature type="transmembrane region" description="Helical" evidence="10">
    <location>
        <begin position="742"/>
        <end position="763"/>
    </location>
</feature>
<accession>A0A2T1GHU4</accession>
<evidence type="ECO:0000256" key="1">
    <source>
        <dbReference type="ARBA" id="ARBA00004651"/>
    </source>
</evidence>
<dbReference type="OrthoDB" id="525483at2"/>
<dbReference type="InterPro" id="IPR059000">
    <property type="entry name" value="ATPase_P-type_domA"/>
</dbReference>
<dbReference type="InterPro" id="IPR036163">
    <property type="entry name" value="HMA_dom_sf"/>
</dbReference>
<dbReference type="PRINTS" id="PR00943">
    <property type="entry name" value="CUATPASE"/>
</dbReference>
<dbReference type="Pfam" id="PF00702">
    <property type="entry name" value="Hydrolase"/>
    <property type="match status" value="1"/>
</dbReference>
<comment type="similarity">
    <text evidence="2 10">Belongs to the cation transport ATPase (P-type) (TC 3.A.3) family. Type IB subfamily.</text>
</comment>
<dbReference type="Gene3D" id="3.40.1110.10">
    <property type="entry name" value="Calcium-transporting ATPase, cytoplasmic domain N"/>
    <property type="match status" value="1"/>
</dbReference>
<evidence type="ECO:0000256" key="9">
    <source>
        <dbReference type="ARBA" id="ARBA00023136"/>
    </source>
</evidence>
<dbReference type="GO" id="GO:0055070">
    <property type="term" value="P:copper ion homeostasis"/>
    <property type="evidence" value="ECO:0007669"/>
    <property type="project" value="TreeGrafter"/>
</dbReference>
<dbReference type="PROSITE" id="PS00154">
    <property type="entry name" value="ATPASE_E1_E2"/>
    <property type="match status" value="1"/>
</dbReference>
<dbReference type="RefSeq" id="WP_106303067.1">
    <property type="nucleotide sequence ID" value="NZ_PVWO01000083.1"/>
</dbReference>
<dbReference type="CDD" id="cd00371">
    <property type="entry name" value="HMA"/>
    <property type="match status" value="1"/>
</dbReference>
<evidence type="ECO:0000256" key="2">
    <source>
        <dbReference type="ARBA" id="ARBA00006024"/>
    </source>
</evidence>